<evidence type="ECO:0000256" key="1">
    <source>
        <dbReference type="SAM" id="MobiDB-lite"/>
    </source>
</evidence>
<feature type="compositionally biased region" description="Basic and acidic residues" evidence="1">
    <location>
        <begin position="525"/>
        <end position="544"/>
    </location>
</feature>
<dbReference type="OrthoDB" id="3551147at2759"/>
<reference evidence="3 4" key="2">
    <citation type="journal article" date="2012" name="Eukaryot. Cell">
        <title>Genome update of Botrytis cinerea strains B05.10 and T4.</title>
        <authorList>
            <person name="Staats M."/>
            <person name="van Kan J.A."/>
        </authorList>
    </citation>
    <scope>NUCLEOTIDE SEQUENCE [LARGE SCALE GENOMIC DNA]</scope>
    <source>
        <strain evidence="3 4">B05.10</strain>
    </source>
</reference>
<dbReference type="RefSeq" id="XP_024554094.1">
    <property type="nucleotide sequence ID" value="XM_024698277.1"/>
</dbReference>
<reference evidence="3 4" key="3">
    <citation type="journal article" date="2017" name="Mol. Plant Pathol.">
        <title>A gapless genome sequence of the fungus Botrytis cinerea.</title>
        <authorList>
            <person name="Van Kan J.A."/>
            <person name="Stassen J.H."/>
            <person name="Mosbach A."/>
            <person name="Van Der Lee T.A."/>
            <person name="Faino L."/>
            <person name="Farmer A.D."/>
            <person name="Papasotiriou D.G."/>
            <person name="Zhou S."/>
            <person name="Seidl M.F."/>
            <person name="Cottam E."/>
            <person name="Edel D."/>
            <person name="Hahn M."/>
            <person name="Schwartz D.C."/>
            <person name="Dietrich R.A."/>
            <person name="Widdison S."/>
            <person name="Scalliet G."/>
        </authorList>
    </citation>
    <scope>NUCLEOTIDE SEQUENCE [LARGE SCALE GENOMIC DNA]</scope>
    <source>
        <strain evidence="3 4">B05.10</strain>
    </source>
</reference>
<name>A0A384K7V3_BOTFB</name>
<dbReference type="EMBL" id="CP009822">
    <property type="protein sequence ID" value="ATZ58898.1"/>
    <property type="molecule type" value="Genomic_DNA"/>
</dbReference>
<keyword evidence="4" id="KW-1185">Reference proteome</keyword>
<keyword evidence="2" id="KW-1133">Transmembrane helix</keyword>
<dbReference type="Proteomes" id="UP000001798">
    <property type="component" value="Chromosome 18"/>
</dbReference>
<reference evidence="3 4" key="1">
    <citation type="journal article" date="2011" name="PLoS Genet.">
        <title>Genomic analysis of the necrotrophic fungal pathogens Sclerotinia sclerotiorum and Botrytis cinerea.</title>
        <authorList>
            <person name="Amselem J."/>
            <person name="Cuomo C.A."/>
            <person name="van Kan J.A."/>
            <person name="Viaud M."/>
            <person name="Benito E.P."/>
            <person name="Couloux A."/>
            <person name="Coutinho P.M."/>
            <person name="de Vries R.P."/>
            <person name="Dyer P.S."/>
            <person name="Fillinger S."/>
            <person name="Fournier E."/>
            <person name="Gout L."/>
            <person name="Hahn M."/>
            <person name="Kohn L."/>
            <person name="Lapalu N."/>
            <person name="Plummer K.M."/>
            <person name="Pradier J.M."/>
            <person name="Quevillon E."/>
            <person name="Sharon A."/>
            <person name="Simon A."/>
            <person name="ten Have A."/>
            <person name="Tudzynski B."/>
            <person name="Tudzynski P."/>
            <person name="Wincker P."/>
            <person name="Andrew M."/>
            <person name="Anthouard V."/>
            <person name="Beever R.E."/>
            <person name="Beffa R."/>
            <person name="Benoit I."/>
            <person name="Bouzid O."/>
            <person name="Brault B."/>
            <person name="Chen Z."/>
            <person name="Choquer M."/>
            <person name="Collemare J."/>
            <person name="Cotton P."/>
            <person name="Danchin E.G."/>
            <person name="Da Silva C."/>
            <person name="Gautier A."/>
            <person name="Giraud C."/>
            <person name="Giraud T."/>
            <person name="Gonzalez C."/>
            <person name="Grossetete S."/>
            <person name="Guldener U."/>
            <person name="Henrissat B."/>
            <person name="Howlett B.J."/>
            <person name="Kodira C."/>
            <person name="Kretschmer M."/>
            <person name="Lappartient A."/>
            <person name="Leroch M."/>
            <person name="Levis C."/>
            <person name="Mauceli E."/>
            <person name="Neuveglise C."/>
            <person name="Oeser B."/>
            <person name="Pearson M."/>
            <person name="Poulain J."/>
            <person name="Poussereau N."/>
            <person name="Quesneville H."/>
            <person name="Rascle C."/>
            <person name="Schumacher J."/>
            <person name="Segurens B."/>
            <person name="Sexton A."/>
            <person name="Silva E."/>
            <person name="Sirven C."/>
            <person name="Soanes D.M."/>
            <person name="Talbot N.J."/>
            <person name="Templeton M."/>
            <person name="Yandava C."/>
            <person name="Yarden O."/>
            <person name="Zeng Q."/>
            <person name="Rollins J.A."/>
            <person name="Lebrun M.H."/>
            <person name="Dickman M."/>
        </authorList>
    </citation>
    <scope>NUCLEOTIDE SEQUENCE [LARGE SCALE GENOMIC DNA]</scope>
    <source>
        <strain evidence="3 4">B05.10</strain>
    </source>
</reference>
<gene>
    <name evidence="3" type="ORF">BCIN_18g00160</name>
</gene>
<feature type="transmembrane region" description="Helical" evidence="2">
    <location>
        <begin position="63"/>
        <end position="87"/>
    </location>
</feature>
<proteinExistence type="predicted"/>
<dbReference type="AlphaFoldDB" id="A0A384K7V3"/>
<sequence length="577" mass="65351">MDHLLYPQTQEEYDLAISLLNAANGTRVKNPPSAFNSYPNPATLTPAPQGTFLSAIRSTIVKFIPVLGFVAPYVFPILVVFLVYLFWDIINGIVYTIYGVFRTGTQILSIIGTVGTCAKTPLVCFYTASSSFGSAHGFKNKPPHSTPNPSNTQRRLIPILNLEKPYKVWSDQLNSDMDELFKVTNTGTLDGEVPSITDLMIYNTRITSAIQIMSNRNSVDLRDKAAAYLIPKLQSLQSTTSDLHRMYESYRRRWADNLTKMAAEYENVANKVDRLRQEWELILDEVVKNGNEGKGDGVPQTESILRKVCNEGYKGSLFSFGKVKSKPDLCTYEKLASMKYQQILTERRNHAILQKETSLVCQKESRDILTLLDDLKAKIHVLKLTAKFAEEAKSKVEMDTKDELAKERRNMWNYFEWGRWDSVYTEEEIEKMSKEAEIISTIGEDIINLQALTTFENKVTSMILSDARIWTLIFMHSESFLNMQSFAKDNLDDGADGIGRIFGRSVEGDKDSGGAWLRWGNDGANVKKGDNKSKGKGKDSPAKRMMELREWGHDVSKWVEEKLEAAKDLREMVEGRV</sequence>
<feature type="region of interest" description="Disordered" evidence="1">
    <location>
        <begin position="513"/>
        <end position="544"/>
    </location>
</feature>
<protein>
    <submittedName>
        <fullName evidence="3">Uncharacterized protein</fullName>
    </submittedName>
</protein>
<accession>A0A384K7V3</accession>
<keyword evidence="2" id="KW-0472">Membrane</keyword>
<dbReference type="GeneID" id="5425745"/>
<dbReference type="VEuPathDB" id="FungiDB:Bcin18g00160"/>
<dbReference type="KEGG" id="bfu:BCIN_18g00160"/>
<keyword evidence="2" id="KW-0812">Transmembrane</keyword>
<evidence type="ECO:0000313" key="3">
    <source>
        <dbReference type="EMBL" id="ATZ58898.1"/>
    </source>
</evidence>
<evidence type="ECO:0000313" key="4">
    <source>
        <dbReference type="Proteomes" id="UP000001798"/>
    </source>
</evidence>
<evidence type="ECO:0000256" key="2">
    <source>
        <dbReference type="SAM" id="Phobius"/>
    </source>
</evidence>
<organism evidence="3 4">
    <name type="scientific">Botryotinia fuckeliana (strain B05.10)</name>
    <name type="common">Noble rot fungus</name>
    <name type="synonym">Botrytis cinerea</name>
    <dbReference type="NCBI Taxonomy" id="332648"/>
    <lineage>
        <taxon>Eukaryota</taxon>
        <taxon>Fungi</taxon>
        <taxon>Dikarya</taxon>
        <taxon>Ascomycota</taxon>
        <taxon>Pezizomycotina</taxon>
        <taxon>Leotiomycetes</taxon>
        <taxon>Helotiales</taxon>
        <taxon>Sclerotiniaceae</taxon>
        <taxon>Botrytis</taxon>
    </lineage>
</organism>